<reference evidence="1" key="1">
    <citation type="submission" date="2022-04" db="EMBL/GenBank/DDBJ databases">
        <title>Genome of the entomopathogenic fungus Entomophthora muscae.</title>
        <authorList>
            <person name="Elya C."/>
            <person name="Lovett B.R."/>
            <person name="Lee E."/>
            <person name="Macias A.M."/>
            <person name="Hajek A.E."/>
            <person name="De Bivort B.L."/>
            <person name="Kasson M.T."/>
            <person name="De Fine Licht H.H."/>
            <person name="Stajich J.E."/>
        </authorList>
    </citation>
    <scope>NUCLEOTIDE SEQUENCE</scope>
    <source>
        <strain evidence="1">Berkeley</strain>
    </source>
</reference>
<organism evidence="1 2">
    <name type="scientific">Entomophthora muscae</name>
    <dbReference type="NCBI Taxonomy" id="34485"/>
    <lineage>
        <taxon>Eukaryota</taxon>
        <taxon>Fungi</taxon>
        <taxon>Fungi incertae sedis</taxon>
        <taxon>Zoopagomycota</taxon>
        <taxon>Entomophthoromycotina</taxon>
        <taxon>Entomophthoromycetes</taxon>
        <taxon>Entomophthorales</taxon>
        <taxon>Entomophthoraceae</taxon>
        <taxon>Entomophthora</taxon>
    </lineage>
</organism>
<protein>
    <submittedName>
        <fullName evidence="1">Uncharacterized protein</fullName>
    </submittedName>
</protein>
<proteinExistence type="predicted"/>
<comment type="caution">
    <text evidence="1">The sequence shown here is derived from an EMBL/GenBank/DDBJ whole genome shotgun (WGS) entry which is preliminary data.</text>
</comment>
<keyword evidence="2" id="KW-1185">Reference proteome</keyword>
<name>A0ACC2RD97_9FUNG</name>
<evidence type="ECO:0000313" key="2">
    <source>
        <dbReference type="Proteomes" id="UP001165960"/>
    </source>
</evidence>
<dbReference type="EMBL" id="QTSX02007675">
    <property type="protein sequence ID" value="KAJ9048035.1"/>
    <property type="molecule type" value="Genomic_DNA"/>
</dbReference>
<accession>A0ACC2RD97</accession>
<gene>
    <name evidence="1" type="ORF">DSO57_1039037</name>
</gene>
<sequence>MSLGSLKISVKQWTEWQKVTSLAEAAAWIAKSFTSTTAAPWVEQNINPEAAAHLHQSITPREASEWIKTGIDFKVLIEWRKAIPCATKAIAFLEEKFGPTKAATWFELKVLTHEAVCFCNMGWVPDTVITWLCINKTIYKEIRKYFHPNIGPESAIIWKQRRFAPGEAKLWADLIIDVSLAHTL</sequence>
<evidence type="ECO:0000313" key="1">
    <source>
        <dbReference type="EMBL" id="KAJ9048035.1"/>
    </source>
</evidence>
<dbReference type="Proteomes" id="UP001165960">
    <property type="component" value="Unassembled WGS sequence"/>
</dbReference>